<dbReference type="EMBL" id="BROD01000001">
    <property type="protein sequence ID" value="GKX65313.1"/>
    <property type="molecule type" value="Genomic_DNA"/>
</dbReference>
<comment type="caution">
    <text evidence="1">The sequence shown here is derived from an EMBL/GenBank/DDBJ whole genome shotgun (WGS) entry which is preliminary data.</text>
</comment>
<name>A0ACB5R7Z8_9CLOT</name>
<proteinExistence type="predicted"/>
<evidence type="ECO:0000313" key="1">
    <source>
        <dbReference type="EMBL" id="GKX65313.1"/>
    </source>
</evidence>
<gene>
    <name evidence="1" type="ORF">rsdtw13_05710</name>
</gene>
<organism evidence="1 2">
    <name type="scientific">Inconstantimicrobium mannanitabidum</name>
    <dbReference type="NCBI Taxonomy" id="1604901"/>
    <lineage>
        <taxon>Bacteria</taxon>
        <taxon>Bacillati</taxon>
        <taxon>Bacillota</taxon>
        <taxon>Clostridia</taxon>
        <taxon>Eubacteriales</taxon>
        <taxon>Clostridiaceae</taxon>
        <taxon>Inconstantimicrobium</taxon>
    </lineage>
</organism>
<evidence type="ECO:0000313" key="2">
    <source>
        <dbReference type="Proteomes" id="UP001058074"/>
    </source>
</evidence>
<keyword evidence="2" id="KW-1185">Reference proteome</keyword>
<reference evidence="1" key="1">
    <citation type="journal article" date="2025" name="Int. J. Syst. Evol. Microbiol.">
        <title>Inconstantimicrobium mannanitabidum sp. nov., a novel member of the family Clostridiaceae isolated from anoxic soil under the treatment of reductive soil disinfestation.</title>
        <authorList>
            <person name="Ueki A."/>
            <person name="Tonouchi A."/>
            <person name="Honma S."/>
            <person name="Kaku N."/>
            <person name="Ueki K."/>
        </authorList>
    </citation>
    <scope>NUCLEOTIDE SEQUENCE</scope>
    <source>
        <strain evidence="1">TW13</strain>
    </source>
</reference>
<accession>A0ACB5R7Z8</accession>
<sequence>MSKVKQHQSYGLSGEWRLILQDVGRGNLQQAIDLYEDGNTIECKVPGDVHIALTEAGVIEDPLIDLNGEDCRWLEEKEFWYIKVFDIEEDFVQDYEEITFEGLDLTSDIWLNNKYIGCHNNAFIGKTIDITSNIKVGKNLLVVRIDDGVNSVKEKPIELMKYSWNNDQPYRVWMRKPQYVYGWDWTIWLPTCGIWKDVHIDSYHKAYINDVYIETQFEGNRISKADNISLGINIELKALKNEKYTLQCELYKDGRYDDANSPISICSKDVILEASIVNYNMKLEIKEPNLWWPNKSGMPYLYCVKVQIKDNEGKIIDTSVRKHGLRTVEIDKQDLGDNQKSFTFKINDNLIFVKGANHVPADCLLGRITDEKDRRILEAAADANMNMIRVWGGGVYASEAFMDGCDELGLMVWHDFMFACGYYPDYDEKFYEEIKIEATVAIKRLRNHVSLVGWSGNNEIQEMYTSAKEYHEELPWYGGRFYEELLPSLVKSLCSDRIYRESSPYGGDMPASYEEGDQHTWHFTHRPNWEHYLDLWRFTDFDFKFLSEFGIIGAMNIESAKKCIKAEAFNPDSHEWLYHTNTTSEHQLLNIIVNKYFGDCSKMDIQEYILKSQVIQAEIMRHIYDELRARKFRCSGILLWTLSDSYGIHNWSVIDYYLGKRPVYYYLKRSMAPLGLTLKGYEAQNFDGMANYKKYYKGEVKPIEVTVINDTLEDKDVFFEYRILTVNGQVLKSGEIAQNIEANSTRVYANIDFSDIKKDIIPEETFLHAKISCEGETLNENRYFFAPYNKLNLSAADIECTVNRISDIKVKMKLQSTTFVWMLHLATPDGINPSDNDFDLISNEAKYIEVEVENAENYMPEFFSLNPRTKVKIINDSKCLN</sequence>
<dbReference type="Proteomes" id="UP001058074">
    <property type="component" value="Unassembled WGS sequence"/>
</dbReference>
<protein>
    <submittedName>
        <fullName evidence="1">Beta-mannosidase</fullName>
    </submittedName>
</protein>